<keyword evidence="5" id="KW-0997">Cell inner membrane</keyword>
<evidence type="ECO:0000256" key="4">
    <source>
        <dbReference type="ARBA" id="ARBA00022481"/>
    </source>
</evidence>
<dbReference type="Pfam" id="PF07963">
    <property type="entry name" value="N_methyl"/>
    <property type="match status" value="1"/>
</dbReference>
<dbReference type="GO" id="GO:0005886">
    <property type="term" value="C:plasma membrane"/>
    <property type="evidence" value="ECO:0007669"/>
    <property type="project" value="UniProtKB-SubCell"/>
</dbReference>
<evidence type="ECO:0000256" key="1">
    <source>
        <dbReference type="ARBA" id="ARBA00004377"/>
    </source>
</evidence>
<dbReference type="Gene3D" id="3.55.40.10">
    <property type="entry name" value="minor pseudopilin epsh domain"/>
    <property type="match status" value="1"/>
</dbReference>
<evidence type="ECO:0000259" key="11">
    <source>
        <dbReference type="Pfam" id="PF12019"/>
    </source>
</evidence>
<dbReference type="GO" id="GO:0015628">
    <property type="term" value="P:protein secretion by the type II secretion system"/>
    <property type="evidence" value="ECO:0007669"/>
    <property type="project" value="InterPro"/>
</dbReference>
<name>A0A5B8R0Z3_9GAMM</name>
<dbReference type="SUPFAM" id="SSF54523">
    <property type="entry name" value="Pili subunits"/>
    <property type="match status" value="1"/>
</dbReference>
<keyword evidence="7" id="KW-1133">Transmembrane helix</keyword>
<evidence type="ECO:0000256" key="9">
    <source>
        <dbReference type="ARBA" id="ARBA00025772"/>
    </source>
</evidence>
<evidence type="ECO:0000256" key="7">
    <source>
        <dbReference type="ARBA" id="ARBA00022989"/>
    </source>
</evidence>
<dbReference type="InterPro" id="IPR045584">
    <property type="entry name" value="Pilin-like"/>
</dbReference>
<dbReference type="GO" id="GO:0015627">
    <property type="term" value="C:type II protein secretion system complex"/>
    <property type="evidence" value="ECO:0007669"/>
    <property type="project" value="InterPro"/>
</dbReference>
<evidence type="ECO:0000256" key="3">
    <source>
        <dbReference type="ARBA" id="ARBA00022475"/>
    </source>
</evidence>
<dbReference type="RefSeq" id="WP_023267611.1">
    <property type="nucleotide sequence ID" value="NZ_BSOL01000011.1"/>
</dbReference>
<reference evidence="12 13" key="1">
    <citation type="journal article" date="2019" name="Ecotoxicol. Environ. Saf.">
        <title>Microbial characterization of heavy metal resistant bacterial strains isolated from an electroplating wastewater treatment plant.</title>
        <authorList>
            <person name="Cai X."/>
            <person name="Zheng X."/>
            <person name="Zhang D."/>
            <person name="Iqbal W."/>
            <person name="Liu C."/>
            <person name="Yang B."/>
            <person name="Zhao X."/>
            <person name="Lu X."/>
            <person name="Mao Y."/>
        </authorList>
    </citation>
    <scope>NUCLEOTIDE SEQUENCE [LARGE SCALE GENOMIC DNA]</scope>
    <source>
        <strain evidence="12 13">Ni1-3</strain>
    </source>
</reference>
<dbReference type="AlphaFoldDB" id="A0A5B8R0Z3"/>
<evidence type="ECO:0000256" key="8">
    <source>
        <dbReference type="ARBA" id="ARBA00023136"/>
    </source>
</evidence>
<dbReference type="KEGG" id="sdeo:D0436_16995"/>
<evidence type="ECO:0000256" key="2">
    <source>
        <dbReference type="ARBA" id="ARBA00021549"/>
    </source>
</evidence>
<organism evidence="12 13">
    <name type="scientific">Shewanella decolorationis</name>
    <dbReference type="NCBI Taxonomy" id="256839"/>
    <lineage>
        <taxon>Bacteria</taxon>
        <taxon>Pseudomonadati</taxon>
        <taxon>Pseudomonadota</taxon>
        <taxon>Gammaproteobacteria</taxon>
        <taxon>Alteromonadales</taxon>
        <taxon>Shewanellaceae</taxon>
        <taxon>Shewanella</taxon>
    </lineage>
</organism>
<comment type="subcellular location">
    <subcellularLocation>
        <location evidence="1">Cell inner membrane</location>
        <topology evidence="1">Single-pass membrane protein</topology>
    </subcellularLocation>
</comment>
<keyword evidence="3" id="KW-1003">Cell membrane</keyword>
<dbReference type="PROSITE" id="PS00409">
    <property type="entry name" value="PROKAR_NTER_METHYL"/>
    <property type="match status" value="1"/>
</dbReference>
<gene>
    <name evidence="12" type="ORF">D0436_16995</name>
</gene>
<dbReference type="InterPro" id="IPR022346">
    <property type="entry name" value="T2SS_GspH"/>
</dbReference>
<feature type="domain" description="General secretion pathway GspH" evidence="11">
    <location>
        <begin position="44"/>
        <end position="152"/>
    </location>
</feature>
<comment type="similarity">
    <text evidence="9">Belongs to the GSP H family.</text>
</comment>
<accession>A0A5B8R0Z3</accession>
<proteinExistence type="inferred from homology"/>
<keyword evidence="6" id="KW-0812">Transmembrane</keyword>
<evidence type="ECO:0000313" key="13">
    <source>
        <dbReference type="Proteomes" id="UP000321124"/>
    </source>
</evidence>
<dbReference type="EMBL" id="CP031775">
    <property type="protein sequence ID" value="QDZ92012.1"/>
    <property type="molecule type" value="Genomic_DNA"/>
</dbReference>
<keyword evidence="8" id="KW-0472">Membrane</keyword>
<dbReference type="NCBIfam" id="TIGR02532">
    <property type="entry name" value="IV_pilin_GFxxxE"/>
    <property type="match status" value="1"/>
</dbReference>
<sequence length="164" mass="17568">MFTISKGFTLVELMVTIAVAALLLSIGVPSFTAIYEATRGANEIQKINDLFAFARNQAVNYGTTVTVCPYASNPCGNDWSKGFSVYVERNGAKKVLKIIDGFNSKDTISLTGPTDKTVNFTSDGLVSTETSIIYCPSGKSDASKSIKISTSGLIKEDDEHKSCS</sequence>
<dbReference type="OrthoDB" id="2313614at2"/>
<dbReference type="Proteomes" id="UP000321124">
    <property type="component" value="Chromosome"/>
</dbReference>
<keyword evidence="4" id="KW-0488">Methylation</keyword>
<evidence type="ECO:0000256" key="6">
    <source>
        <dbReference type="ARBA" id="ARBA00022692"/>
    </source>
</evidence>
<evidence type="ECO:0000256" key="10">
    <source>
        <dbReference type="ARBA" id="ARBA00030775"/>
    </source>
</evidence>
<evidence type="ECO:0000313" key="12">
    <source>
        <dbReference type="EMBL" id="QDZ92012.1"/>
    </source>
</evidence>
<protein>
    <recommendedName>
        <fullName evidence="2">Type II secretion system protein H</fullName>
    </recommendedName>
    <alternativeName>
        <fullName evidence="10">General secretion pathway protein H</fullName>
    </alternativeName>
</protein>
<dbReference type="InterPro" id="IPR012902">
    <property type="entry name" value="N_methyl_site"/>
</dbReference>
<evidence type="ECO:0000256" key="5">
    <source>
        <dbReference type="ARBA" id="ARBA00022519"/>
    </source>
</evidence>
<dbReference type="Pfam" id="PF12019">
    <property type="entry name" value="GspH"/>
    <property type="match status" value="1"/>
</dbReference>